<evidence type="ECO:0000313" key="2">
    <source>
        <dbReference type="EMBL" id="CAE0049175.1"/>
    </source>
</evidence>
<dbReference type="PANTHER" id="PTHR24007">
    <property type="entry name" value="BRCA1-ASSOCIATED PROTEIN"/>
    <property type="match status" value="1"/>
</dbReference>
<dbReference type="GO" id="GO:0016567">
    <property type="term" value="P:protein ubiquitination"/>
    <property type="evidence" value="ECO:0007669"/>
    <property type="project" value="TreeGrafter"/>
</dbReference>
<feature type="coiled-coil region" evidence="1">
    <location>
        <begin position="79"/>
        <end position="169"/>
    </location>
</feature>
<accession>A0A7S2ZUQ2</accession>
<dbReference type="PANTHER" id="PTHR24007:SF7">
    <property type="entry name" value="BRCA1-ASSOCIATED PROTEIN"/>
    <property type="match status" value="1"/>
</dbReference>
<dbReference type="EMBL" id="HBHW01022417">
    <property type="protein sequence ID" value="CAE0049175.1"/>
    <property type="molecule type" value="Transcribed_RNA"/>
</dbReference>
<dbReference type="GO" id="GO:0007265">
    <property type="term" value="P:Ras protein signal transduction"/>
    <property type="evidence" value="ECO:0007669"/>
    <property type="project" value="TreeGrafter"/>
</dbReference>
<gene>
    <name evidence="2" type="ORF">RMAR00112_LOCUS17173</name>
</gene>
<evidence type="ECO:0000256" key="1">
    <source>
        <dbReference type="SAM" id="Coils"/>
    </source>
</evidence>
<organism evidence="2">
    <name type="scientific">Rhodosorus marinus</name>
    <dbReference type="NCBI Taxonomy" id="101924"/>
    <lineage>
        <taxon>Eukaryota</taxon>
        <taxon>Rhodophyta</taxon>
        <taxon>Stylonematophyceae</taxon>
        <taxon>Stylonematales</taxon>
        <taxon>Stylonemataceae</taxon>
        <taxon>Rhodosorus</taxon>
    </lineage>
</organism>
<reference evidence="2" key="1">
    <citation type="submission" date="2021-01" db="EMBL/GenBank/DDBJ databases">
        <authorList>
            <person name="Corre E."/>
            <person name="Pelletier E."/>
            <person name="Niang G."/>
            <person name="Scheremetjew M."/>
            <person name="Finn R."/>
            <person name="Kale V."/>
            <person name="Holt S."/>
            <person name="Cochrane G."/>
            <person name="Meng A."/>
            <person name="Brown T."/>
            <person name="Cohen L."/>
        </authorList>
    </citation>
    <scope>NUCLEOTIDE SEQUENCE</scope>
    <source>
        <strain evidence="2">CCMP 769</strain>
    </source>
</reference>
<dbReference type="GO" id="GO:0061630">
    <property type="term" value="F:ubiquitin protein ligase activity"/>
    <property type="evidence" value="ECO:0007669"/>
    <property type="project" value="TreeGrafter"/>
</dbReference>
<name>A0A7S2ZUQ2_9RHOD</name>
<dbReference type="AlphaFoldDB" id="A0A7S2ZUQ2"/>
<protein>
    <submittedName>
        <fullName evidence="2">Uncharacterized protein</fullName>
    </submittedName>
</protein>
<sequence>MLALWICWMRTRIEQDHGELAESQEVLNATYESKLDAIVSEYKNLLEKQLESQQMYYEEQIERRVTRLEKEEGPLLKKLQEANTTRKEVDSANADLEKEIRSLTKTSAECEKHLQKIESEQEWQRSLNDMMIRDQAKWKQLVSETEAKVKAKERENEALTEELEQLLSKIS</sequence>
<keyword evidence="1" id="KW-0175">Coiled coil</keyword>
<proteinExistence type="predicted"/>
<dbReference type="GO" id="GO:0005737">
    <property type="term" value="C:cytoplasm"/>
    <property type="evidence" value="ECO:0007669"/>
    <property type="project" value="TreeGrafter"/>
</dbReference>